<dbReference type="Pfam" id="PF13673">
    <property type="entry name" value="Acetyltransf_10"/>
    <property type="match status" value="1"/>
</dbReference>
<gene>
    <name evidence="2" type="ORF">C2857_006350</name>
</gene>
<dbReference type="PANTHER" id="PTHR42791">
    <property type="entry name" value="GNAT FAMILY ACETYLTRANSFERASE"/>
    <property type="match status" value="1"/>
</dbReference>
<dbReference type="PROSITE" id="PS51186">
    <property type="entry name" value="GNAT"/>
    <property type="match status" value="1"/>
</dbReference>
<organism evidence="2 3">
    <name type="scientific">Epichloe festucae (strain Fl1)</name>
    <dbReference type="NCBI Taxonomy" id="877507"/>
    <lineage>
        <taxon>Eukaryota</taxon>
        <taxon>Fungi</taxon>
        <taxon>Dikarya</taxon>
        <taxon>Ascomycota</taxon>
        <taxon>Pezizomycotina</taxon>
        <taxon>Sordariomycetes</taxon>
        <taxon>Hypocreomycetidae</taxon>
        <taxon>Hypocreales</taxon>
        <taxon>Clavicipitaceae</taxon>
        <taxon>Epichloe</taxon>
    </lineage>
</organism>
<evidence type="ECO:0000313" key="3">
    <source>
        <dbReference type="Proteomes" id="UP000594364"/>
    </source>
</evidence>
<protein>
    <recommendedName>
        <fullName evidence="1">N-acetyltransferase domain-containing protein</fullName>
    </recommendedName>
</protein>
<name>A0A7S9PSY7_EPIFF</name>
<evidence type="ECO:0000313" key="2">
    <source>
        <dbReference type="EMBL" id="QPG94547.1"/>
    </source>
</evidence>
<dbReference type="Proteomes" id="UP000594364">
    <property type="component" value="Chromosome 1"/>
</dbReference>
<dbReference type="PANTHER" id="PTHR42791:SF2">
    <property type="entry name" value="N-ACETYLTRANSFERASE DOMAIN-CONTAINING PROTEIN"/>
    <property type="match status" value="1"/>
</dbReference>
<dbReference type="CDD" id="cd04301">
    <property type="entry name" value="NAT_SF"/>
    <property type="match status" value="1"/>
</dbReference>
<dbReference type="OrthoDB" id="61113at2759"/>
<proteinExistence type="predicted"/>
<reference evidence="2 3" key="1">
    <citation type="journal article" date="2018" name="PLoS Genet.">
        <title>Repeat elements organise 3D genome structure and mediate transcription in the filamentous fungus Epichloe festucae.</title>
        <authorList>
            <person name="Winter D.J."/>
            <person name="Ganley A.R.D."/>
            <person name="Young C.A."/>
            <person name="Liachko I."/>
            <person name="Schardl C.L."/>
            <person name="Dupont P.Y."/>
            <person name="Berry D."/>
            <person name="Ram A."/>
            <person name="Scott B."/>
            <person name="Cox M.P."/>
        </authorList>
    </citation>
    <scope>NUCLEOTIDE SEQUENCE [LARGE SCALE GENOMIC DNA]</scope>
    <source>
        <strain evidence="2 3">Fl1</strain>
    </source>
</reference>
<dbReference type="GO" id="GO:0016747">
    <property type="term" value="F:acyltransferase activity, transferring groups other than amino-acyl groups"/>
    <property type="evidence" value="ECO:0007669"/>
    <property type="project" value="InterPro"/>
</dbReference>
<dbReference type="Gene3D" id="3.40.630.30">
    <property type="match status" value="1"/>
</dbReference>
<dbReference type="InterPro" id="IPR000182">
    <property type="entry name" value="GNAT_dom"/>
</dbReference>
<dbReference type="EMBL" id="CP031385">
    <property type="protein sequence ID" value="QPG94547.1"/>
    <property type="molecule type" value="Genomic_DNA"/>
</dbReference>
<dbReference type="InterPro" id="IPR052523">
    <property type="entry name" value="Trichothecene_AcTrans"/>
</dbReference>
<feature type="domain" description="N-acetyltransferase" evidence="1">
    <location>
        <begin position="66"/>
        <end position="214"/>
    </location>
</feature>
<sequence length="223" mass="24807">MAKPAFDIVTPLVDDAHVISDIHLGAMKSNLLTHAQFPSPQALDFFHGWITKNTIEHLHETDKGVLIARDPATGAVASFIKWLEYGTGGEVSPPPSTSTVEDEWPEFCGRHVLDEYANIAADARRRLMGERGYFHVTFLCTHPRWGGRGAASALLRELEDMAAVAGKAIILEAVMSAVPLYKRLGFEIRQRLQLMLPPRGSKDRTELYLEESMLWTPPSLEMA</sequence>
<keyword evidence="3" id="KW-1185">Reference proteome</keyword>
<dbReference type="InterPro" id="IPR016181">
    <property type="entry name" value="Acyl_CoA_acyltransferase"/>
</dbReference>
<dbReference type="SUPFAM" id="SSF55729">
    <property type="entry name" value="Acyl-CoA N-acyltransferases (Nat)"/>
    <property type="match status" value="1"/>
</dbReference>
<accession>A0A7S9PSY7</accession>
<dbReference type="AlphaFoldDB" id="A0A7S9PSY7"/>
<evidence type="ECO:0000259" key="1">
    <source>
        <dbReference type="PROSITE" id="PS51186"/>
    </source>
</evidence>